<dbReference type="eggNOG" id="COG0561">
    <property type="taxonomic scope" value="Bacteria"/>
</dbReference>
<dbReference type="PANTHER" id="PTHR10000">
    <property type="entry name" value="PHOSPHOSERINE PHOSPHATASE"/>
    <property type="match status" value="1"/>
</dbReference>
<organism evidence="1 2">
    <name type="scientific">Holdemania filiformis DSM 12042</name>
    <dbReference type="NCBI Taxonomy" id="545696"/>
    <lineage>
        <taxon>Bacteria</taxon>
        <taxon>Bacillati</taxon>
        <taxon>Bacillota</taxon>
        <taxon>Erysipelotrichia</taxon>
        <taxon>Erysipelotrichales</taxon>
        <taxon>Erysipelotrichaceae</taxon>
        <taxon>Holdemania</taxon>
    </lineage>
</organism>
<dbReference type="Proteomes" id="UP000005950">
    <property type="component" value="Unassembled WGS sequence"/>
</dbReference>
<reference evidence="1 2" key="1">
    <citation type="submission" date="2008-12" db="EMBL/GenBank/DDBJ databases">
        <authorList>
            <person name="Fulton L."/>
            <person name="Clifton S."/>
            <person name="Fulton B."/>
            <person name="Xu J."/>
            <person name="Minx P."/>
            <person name="Pepin K.H."/>
            <person name="Johnson M."/>
            <person name="Bhonagiri V."/>
            <person name="Nash W.E."/>
            <person name="Mardis E.R."/>
            <person name="Wilson R.K."/>
        </authorList>
    </citation>
    <scope>NUCLEOTIDE SEQUENCE [LARGE SCALE GENOMIC DNA]</scope>
    <source>
        <strain evidence="1 2">DSM 12042</strain>
    </source>
</reference>
<dbReference type="InterPro" id="IPR036412">
    <property type="entry name" value="HAD-like_sf"/>
</dbReference>
<comment type="caution">
    <text evidence="1">The sequence shown here is derived from an EMBL/GenBank/DDBJ whole genome shotgun (WGS) entry which is preliminary data.</text>
</comment>
<accession>B9Y919</accession>
<dbReference type="PANTHER" id="PTHR10000:SF8">
    <property type="entry name" value="HAD SUPERFAMILY HYDROLASE-LIKE, TYPE 3"/>
    <property type="match status" value="1"/>
</dbReference>
<protein>
    <recommendedName>
        <fullName evidence="3">Haloacid dehalogenase-like hydrolase</fullName>
    </recommendedName>
</protein>
<dbReference type="Gene3D" id="3.40.50.1000">
    <property type="entry name" value="HAD superfamily/HAD-like"/>
    <property type="match status" value="1"/>
</dbReference>
<dbReference type="EMBL" id="ACCF01000135">
    <property type="protein sequence ID" value="EEF67533.1"/>
    <property type="molecule type" value="Genomic_DNA"/>
</dbReference>
<dbReference type="Pfam" id="PF08282">
    <property type="entry name" value="Hydrolase_3"/>
    <property type="match status" value="1"/>
</dbReference>
<dbReference type="GO" id="GO:0000287">
    <property type="term" value="F:magnesium ion binding"/>
    <property type="evidence" value="ECO:0007669"/>
    <property type="project" value="TreeGrafter"/>
</dbReference>
<gene>
    <name evidence="1" type="ORF">HOLDEFILI_02319</name>
</gene>
<proteinExistence type="predicted"/>
<dbReference type="HOGENOM" id="CLU_1400810_0_0_9"/>
<name>B9Y919_9FIRM</name>
<dbReference type="Gene3D" id="3.30.1240.10">
    <property type="match status" value="1"/>
</dbReference>
<dbReference type="AlphaFoldDB" id="B9Y919"/>
<dbReference type="GO" id="GO:0016791">
    <property type="term" value="F:phosphatase activity"/>
    <property type="evidence" value="ECO:0007669"/>
    <property type="project" value="TreeGrafter"/>
</dbReference>
<sequence>MKRWGYHEDFDVMIGLNGCSLWDNLNKQESGYFIMKKEYIKETVDLMRPFDSNPSIYLNGGQVFLKEVETMKHYKRIGDIPIIKANSVDDLYAQDNANIMFRIDENQMAEAEKWIVEHPNENFAGFKTCPDLLEFSDPRANKADALTKFYEAHKIDLSEVIAFGNTSNDNEMIQAAGLAYVYEMAVTIQKLSPM</sequence>
<dbReference type="OrthoDB" id="9781413at2"/>
<reference evidence="1 2" key="2">
    <citation type="submission" date="2009-02" db="EMBL/GenBank/DDBJ databases">
        <title>Draft genome sequence of Holdemania filiformis DSM 12042.</title>
        <authorList>
            <person name="Sudarsanam P."/>
            <person name="Ley R."/>
            <person name="Guruge J."/>
            <person name="Turnbaugh P.J."/>
            <person name="Mahowald M."/>
            <person name="Liep D."/>
            <person name="Gordon J."/>
        </authorList>
    </citation>
    <scope>NUCLEOTIDE SEQUENCE [LARGE SCALE GENOMIC DNA]</scope>
    <source>
        <strain evidence="1 2">DSM 12042</strain>
    </source>
</reference>
<evidence type="ECO:0000313" key="1">
    <source>
        <dbReference type="EMBL" id="EEF67533.1"/>
    </source>
</evidence>
<evidence type="ECO:0008006" key="3">
    <source>
        <dbReference type="Google" id="ProtNLM"/>
    </source>
</evidence>
<dbReference type="InterPro" id="IPR023214">
    <property type="entry name" value="HAD_sf"/>
</dbReference>
<dbReference type="SUPFAM" id="SSF56784">
    <property type="entry name" value="HAD-like"/>
    <property type="match status" value="1"/>
</dbReference>
<dbReference type="GO" id="GO:0005829">
    <property type="term" value="C:cytosol"/>
    <property type="evidence" value="ECO:0007669"/>
    <property type="project" value="TreeGrafter"/>
</dbReference>
<evidence type="ECO:0000313" key="2">
    <source>
        <dbReference type="Proteomes" id="UP000005950"/>
    </source>
</evidence>
<dbReference type="STRING" id="545696.HOLDEFILI_02319"/>